<evidence type="ECO:0000313" key="3">
    <source>
        <dbReference type="Proteomes" id="UP000318138"/>
    </source>
</evidence>
<reference evidence="2 3" key="1">
    <citation type="submission" date="2019-07" db="EMBL/GenBank/DDBJ databases">
        <title>Bacillus alkalisoli sp. nov. isolated from saline soil.</title>
        <authorList>
            <person name="Sun J.-Q."/>
            <person name="Xu L."/>
        </authorList>
    </citation>
    <scope>NUCLEOTIDE SEQUENCE [LARGE SCALE GENOMIC DNA]</scope>
    <source>
        <strain evidence="2 3">M4U3P1</strain>
        <plasmid evidence="2 3">unnamed1</plasmid>
    </source>
</reference>
<dbReference type="AlphaFoldDB" id="A0A856M583"/>
<geneLocation type="plasmid" evidence="2 3">
    <name>unnamed1</name>
</geneLocation>
<keyword evidence="2" id="KW-0614">Plasmid</keyword>
<gene>
    <name evidence="2" type="ORF">FLK61_00060</name>
</gene>
<keyword evidence="1" id="KW-0472">Membrane</keyword>
<evidence type="ECO:0000256" key="1">
    <source>
        <dbReference type="SAM" id="Phobius"/>
    </source>
</evidence>
<keyword evidence="3" id="KW-1185">Reference proteome</keyword>
<dbReference type="Proteomes" id="UP000318138">
    <property type="component" value="Plasmid unnamed1"/>
</dbReference>
<accession>A0A856M583</accession>
<keyword evidence="1" id="KW-0812">Transmembrane</keyword>
<evidence type="ECO:0008006" key="4">
    <source>
        <dbReference type="Google" id="ProtNLM"/>
    </source>
</evidence>
<feature type="transmembrane region" description="Helical" evidence="1">
    <location>
        <begin position="48"/>
        <end position="79"/>
    </location>
</feature>
<protein>
    <recommendedName>
        <fullName evidence="4">Type II secretion system protein GspF domain-containing protein</fullName>
    </recommendedName>
</protein>
<proteinExistence type="predicted"/>
<dbReference type="RefSeq" id="WP_013603201.1">
    <property type="nucleotide sequence ID" value="NZ_CP041370.1"/>
</dbReference>
<dbReference type="EMBL" id="CP041370">
    <property type="protein sequence ID" value="QDK92243.1"/>
    <property type="molecule type" value="Genomic_DNA"/>
</dbReference>
<keyword evidence="1" id="KW-1133">Transmembrane helix</keyword>
<organism evidence="2 3">
    <name type="scientific">Paenalkalicoccus suaedae</name>
    <dbReference type="NCBI Taxonomy" id="2592382"/>
    <lineage>
        <taxon>Bacteria</taxon>
        <taxon>Bacillati</taxon>
        <taxon>Bacillota</taxon>
        <taxon>Bacilli</taxon>
        <taxon>Bacillales</taxon>
        <taxon>Bacillaceae</taxon>
        <taxon>Paenalkalicoccus</taxon>
    </lineage>
</organism>
<name>A0A856M583_9BACI</name>
<sequence length="245" mass="28039">MTAEIIESKNNNFWLKCAESNLASMLDEMGYTQQWVTSFQKKRLMKAIIALAVGAVVGALFSTWMMLLGPILAVFVWMLEYQRIVNAYKRHQFEKELQFNKFIRMLFPLLLERNATLYGALNKMLKRMDDGHVKTALKRFLIGLSDEPNSEAPFRLFAKEASGTDRAMLIMATLFDYQQSSNDTTIISELGQMSSKQLFEGVREIAEFKLRKFYMFPTKLTMASFVPIVGYAAAMMIDTIAKLSL</sequence>
<dbReference type="KEGG" id="psua:FLK61_00060"/>
<dbReference type="GeneID" id="39574265"/>
<evidence type="ECO:0000313" key="2">
    <source>
        <dbReference type="EMBL" id="QDK92243.1"/>
    </source>
</evidence>